<dbReference type="Proteomes" id="UP000659388">
    <property type="component" value="Unassembled WGS sequence"/>
</dbReference>
<feature type="coiled-coil region" evidence="1">
    <location>
        <begin position="201"/>
        <end position="228"/>
    </location>
</feature>
<dbReference type="EMBL" id="JAESIY010000005">
    <property type="protein sequence ID" value="MBL3656588.1"/>
    <property type="molecule type" value="Genomic_DNA"/>
</dbReference>
<keyword evidence="1" id="KW-0175">Coiled coil</keyword>
<gene>
    <name evidence="2" type="ORF">JL102_10625</name>
</gene>
<keyword evidence="3" id="KW-1185">Reference proteome</keyword>
<dbReference type="AlphaFoldDB" id="A0A937JYN3"/>
<name>A0A937JYN3_9BACT</name>
<proteinExistence type="predicted"/>
<dbReference type="RefSeq" id="WP_202244375.1">
    <property type="nucleotide sequence ID" value="NZ_JAESIY010000005.1"/>
</dbReference>
<protein>
    <submittedName>
        <fullName evidence="2">Uncharacterized protein</fullName>
    </submittedName>
</protein>
<accession>A0A937JYN3</accession>
<sequence>MPGQERKASQNSRQTLLKNAVELLPMEGLEKTNFLLEEQQLYFWLEKGDKDPLEKKCYFVHCTDIKKRYYFVSKPVALKNLNKYLIKDFEGEQMYMSEVSSGLKKISKKKNTFEPVHVSEISKILSGKDFEELQNQEEERMLAYRSDEFDFEANLHIHANYATIWFNDSLIFNFYDDQEAWLKLADKQLKKFELSPHDTASDRQKEEVKNALAKLDNSQQEYNRKRDLLINHPELRKLLLNGDFSSHFDNFRAGKFEIIDNDVNEEGDFTLLNSQCLIINGNLNVKGSLLMKEGPKTGLIFNDGQVIVTGNVTAENLIISAILSPLFIAGKTTVTNILIDSHHIHAAVPPHAHILLHQHKPGNKNERYTYDKEATPYNGYISDESIYQEAKYGSSYEYKPDLILDKIKKGEQFLDFDQQVEVDLTPFKINAFINMMTYWEDYYGSLAGFEKLDGIYEDHQIKEGDIYPGAGDWVVVDRRSNTGTYGYSHDGGGISSVIIKSPKKHGVNYKEEPIERKVAPITLLERYQWISDLFID</sequence>
<evidence type="ECO:0000256" key="1">
    <source>
        <dbReference type="SAM" id="Coils"/>
    </source>
</evidence>
<reference evidence="2" key="1">
    <citation type="submission" date="2021-01" db="EMBL/GenBank/DDBJ databases">
        <title>Fulvivirga kasyanovii gen. nov., sp nov., a novel member of the phylum Bacteroidetes isolated from seawater in a mussel farm.</title>
        <authorList>
            <person name="Zhao L.-H."/>
            <person name="Wang Z.-J."/>
        </authorList>
    </citation>
    <scope>NUCLEOTIDE SEQUENCE</scope>
    <source>
        <strain evidence="2">2943</strain>
    </source>
</reference>
<evidence type="ECO:0000313" key="2">
    <source>
        <dbReference type="EMBL" id="MBL3656588.1"/>
    </source>
</evidence>
<evidence type="ECO:0000313" key="3">
    <source>
        <dbReference type="Proteomes" id="UP000659388"/>
    </source>
</evidence>
<organism evidence="2 3">
    <name type="scientific">Fulvivirga sediminis</name>
    <dbReference type="NCBI Taxonomy" id="2803949"/>
    <lineage>
        <taxon>Bacteria</taxon>
        <taxon>Pseudomonadati</taxon>
        <taxon>Bacteroidota</taxon>
        <taxon>Cytophagia</taxon>
        <taxon>Cytophagales</taxon>
        <taxon>Fulvivirgaceae</taxon>
        <taxon>Fulvivirga</taxon>
    </lineage>
</organism>
<comment type="caution">
    <text evidence="2">The sequence shown here is derived from an EMBL/GenBank/DDBJ whole genome shotgun (WGS) entry which is preliminary data.</text>
</comment>